<comment type="caution">
    <text evidence="1">The sequence shown here is derived from an EMBL/GenBank/DDBJ whole genome shotgun (WGS) entry which is preliminary data.</text>
</comment>
<reference evidence="1 2" key="1">
    <citation type="submission" date="2015-06" db="EMBL/GenBank/DDBJ databases">
        <title>Genome sequence of Pseudoalteromonas aliena.</title>
        <authorList>
            <person name="Xie B.-B."/>
            <person name="Rong J.-C."/>
            <person name="Qin Q.-L."/>
            <person name="Zhang Y.-Z."/>
        </authorList>
    </citation>
    <scope>NUCLEOTIDE SEQUENCE [LARGE SCALE GENOMIC DNA]</scope>
    <source>
        <strain evidence="1 2">SW19</strain>
    </source>
</reference>
<dbReference type="Proteomes" id="UP000648482">
    <property type="component" value="Unassembled WGS sequence"/>
</dbReference>
<proteinExistence type="predicted"/>
<dbReference type="EMBL" id="AQGU01000020">
    <property type="protein sequence ID" value="MBE0358057.1"/>
    <property type="molecule type" value="Genomic_DNA"/>
</dbReference>
<name>A0ABR9DUR4_9GAMM</name>
<gene>
    <name evidence="1" type="ORF">PALI_a3773</name>
</gene>
<sequence length="39" mass="4509">MPNMRCPWVLPRGNLLFVARFLLSPLGYKPRAAIKRPLD</sequence>
<keyword evidence="2" id="KW-1185">Reference proteome</keyword>
<evidence type="ECO:0000313" key="2">
    <source>
        <dbReference type="Proteomes" id="UP000648482"/>
    </source>
</evidence>
<evidence type="ECO:0000313" key="1">
    <source>
        <dbReference type="EMBL" id="MBE0358057.1"/>
    </source>
</evidence>
<protein>
    <submittedName>
        <fullName evidence="1">Uncharacterized protein</fullName>
    </submittedName>
</protein>
<organism evidence="1 2">
    <name type="scientific">Pseudoalteromonas aliena SW19</name>
    <dbReference type="NCBI Taxonomy" id="1314866"/>
    <lineage>
        <taxon>Bacteria</taxon>
        <taxon>Pseudomonadati</taxon>
        <taxon>Pseudomonadota</taxon>
        <taxon>Gammaproteobacteria</taxon>
        <taxon>Alteromonadales</taxon>
        <taxon>Pseudoalteromonadaceae</taxon>
        <taxon>Pseudoalteromonas</taxon>
    </lineage>
</organism>
<accession>A0ABR9DUR4</accession>